<accession>A0A564XZZ8</accession>
<proteinExistence type="predicted"/>
<dbReference type="AlphaFoldDB" id="A0A564XZZ8"/>
<evidence type="ECO:0000313" key="2">
    <source>
        <dbReference type="Proteomes" id="UP000321570"/>
    </source>
</evidence>
<keyword evidence="2" id="KW-1185">Reference proteome</keyword>
<evidence type="ECO:0000313" key="1">
    <source>
        <dbReference type="EMBL" id="VUZ40540.1"/>
    </source>
</evidence>
<name>A0A564XZZ8_HYMDI</name>
<dbReference type="EMBL" id="CABIJS010000033">
    <property type="protein sequence ID" value="VUZ40540.1"/>
    <property type="molecule type" value="Genomic_DNA"/>
</dbReference>
<sequence length="54" mass="6150">RTTHTQRTLARQTHLPLLNPSSPIPCFPLGLCTELCSMQPGQRNPWCSFSFIYC</sequence>
<reference evidence="1 2" key="1">
    <citation type="submission" date="2019-07" db="EMBL/GenBank/DDBJ databases">
        <authorList>
            <person name="Jastrzebski P J."/>
            <person name="Paukszto L."/>
            <person name="Jastrzebski P J."/>
        </authorList>
    </citation>
    <scope>NUCLEOTIDE SEQUENCE [LARGE SCALE GENOMIC DNA]</scope>
    <source>
        <strain evidence="1 2">WMS-il1</strain>
    </source>
</reference>
<protein>
    <submittedName>
        <fullName evidence="1">Uncharacterized protein</fullName>
    </submittedName>
</protein>
<gene>
    <name evidence="1" type="ORF">WMSIL1_LOCUS1560</name>
</gene>
<dbReference type="Proteomes" id="UP000321570">
    <property type="component" value="Unassembled WGS sequence"/>
</dbReference>
<organism evidence="1 2">
    <name type="scientific">Hymenolepis diminuta</name>
    <name type="common">Rat tapeworm</name>
    <dbReference type="NCBI Taxonomy" id="6216"/>
    <lineage>
        <taxon>Eukaryota</taxon>
        <taxon>Metazoa</taxon>
        <taxon>Spiralia</taxon>
        <taxon>Lophotrochozoa</taxon>
        <taxon>Platyhelminthes</taxon>
        <taxon>Cestoda</taxon>
        <taxon>Eucestoda</taxon>
        <taxon>Cyclophyllidea</taxon>
        <taxon>Hymenolepididae</taxon>
        <taxon>Hymenolepis</taxon>
    </lineage>
</organism>
<feature type="non-terminal residue" evidence="1">
    <location>
        <position position="1"/>
    </location>
</feature>